<organism evidence="3 4">
    <name type="scientific">Cryptococcus depauperatus CBS 7841</name>
    <dbReference type="NCBI Taxonomy" id="1295531"/>
    <lineage>
        <taxon>Eukaryota</taxon>
        <taxon>Fungi</taxon>
        <taxon>Dikarya</taxon>
        <taxon>Basidiomycota</taxon>
        <taxon>Agaricomycotina</taxon>
        <taxon>Tremellomycetes</taxon>
        <taxon>Tremellales</taxon>
        <taxon>Cryptococcaceae</taxon>
        <taxon>Cryptococcus</taxon>
    </lineage>
</organism>
<dbReference type="InterPro" id="IPR050904">
    <property type="entry name" value="Adhesion/Biosynth-related"/>
</dbReference>
<reference evidence="3" key="2">
    <citation type="journal article" date="2022" name="Elife">
        <title>Obligate sexual reproduction of a homothallic fungus closely related to the Cryptococcus pathogenic species complex.</title>
        <authorList>
            <person name="Passer A.R."/>
            <person name="Clancey S.A."/>
            <person name="Shea T."/>
            <person name="David-Palma M."/>
            <person name="Averette A.F."/>
            <person name="Boekhout T."/>
            <person name="Porcel B.M."/>
            <person name="Nowrousian M."/>
            <person name="Cuomo C.A."/>
            <person name="Sun S."/>
            <person name="Heitman J."/>
            <person name="Coelho M.A."/>
        </authorList>
    </citation>
    <scope>NUCLEOTIDE SEQUENCE</scope>
    <source>
        <strain evidence="3">CBS 7841</strain>
    </source>
</reference>
<evidence type="ECO:0000259" key="2">
    <source>
        <dbReference type="PROSITE" id="PS50213"/>
    </source>
</evidence>
<dbReference type="SMART" id="SM00554">
    <property type="entry name" value="FAS1"/>
    <property type="match status" value="2"/>
</dbReference>
<dbReference type="GO" id="GO:0000329">
    <property type="term" value="C:fungal-type vacuole membrane"/>
    <property type="evidence" value="ECO:0007669"/>
    <property type="project" value="TreeGrafter"/>
</dbReference>
<feature type="domain" description="FAS1" evidence="2">
    <location>
        <begin position="217"/>
        <end position="398"/>
    </location>
</feature>
<dbReference type="InterPro" id="IPR036378">
    <property type="entry name" value="FAS1_dom_sf"/>
</dbReference>
<evidence type="ECO:0000313" key="3">
    <source>
        <dbReference type="EMBL" id="WVN90921.1"/>
    </source>
</evidence>
<dbReference type="RefSeq" id="XP_066071621.1">
    <property type="nucleotide sequence ID" value="XM_066215524.1"/>
</dbReference>
<name>A0AAJ8JYI2_9TREE</name>
<dbReference type="InterPro" id="IPR000782">
    <property type="entry name" value="FAS1_domain"/>
</dbReference>
<dbReference type="SUPFAM" id="SSF82153">
    <property type="entry name" value="FAS1 domain"/>
    <property type="match status" value="2"/>
</dbReference>
<feature type="signal peptide" evidence="1">
    <location>
        <begin position="1"/>
        <end position="15"/>
    </location>
</feature>
<evidence type="ECO:0000313" key="4">
    <source>
        <dbReference type="Proteomes" id="UP000094043"/>
    </source>
</evidence>
<dbReference type="PANTHER" id="PTHR10900">
    <property type="entry name" value="PERIOSTIN-RELATED"/>
    <property type="match status" value="1"/>
</dbReference>
<dbReference type="GO" id="GO:0016236">
    <property type="term" value="P:macroautophagy"/>
    <property type="evidence" value="ECO:0007669"/>
    <property type="project" value="TreeGrafter"/>
</dbReference>
<gene>
    <name evidence="3" type="ORF">L203_106166</name>
</gene>
<dbReference type="GO" id="GO:0005615">
    <property type="term" value="C:extracellular space"/>
    <property type="evidence" value="ECO:0007669"/>
    <property type="project" value="TreeGrafter"/>
</dbReference>
<protein>
    <recommendedName>
        <fullName evidence="2">FAS1 domain-containing protein</fullName>
    </recommendedName>
</protein>
<proteinExistence type="predicted"/>
<keyword evidence="4" id="KW-1185">Reference proteome</keyword>
<feature type="chain" id="PRO_5042619511" description="FAS1 domain-containing protein" evidence="1">
    <location>
        <begin position="16"/>
        <end position="434"/>
    </location>
</feature>
<reference evidence="3" key="1">
    <citation type="submission" date="2016-06" db="EMBL/GenBank/DDBJ databases">
        <authorList>
            <person name="Cuomo C."/>
            <person name="Litvintseva A."/>
            <person name="Heitman J."/>
            <person name="Chen Y."/>
            <person name="Sun S."/>
            <person name="Springer D."/>
            <person name="Dromer F."/>
            <person name="Young S."/>
            <person name="Zeng Q."/>
            <person name="Chapman S."/>
            <person name="Gujja S."/>
            <person name="Saif S."/>
            <person name="Birren B."/>
        </authorList>
    </citation>
    <scope>NUCLEOTIDE SEQUENCE</scope>
    <source>
        <strain evidence="3">CBS 7841</strain>
    </source>
</reference>
<reference evidence="3" key="3">
    <citation type="submission" date="2024-01" db="EMBL/GenBank/DDBJ databases">
        <authorList>
            <person name="Coelho M.A."/>
            <person name="David-Palma M."/>
            <person name="Shea T."/>
            <person name="Sun S."/>
            <person name="Cuomo C.A."/>
            <person name="Heitman J."/>
        </authorList>
    </citation>
    <scope>NUCLEOTIDE SEQUENCE</scope>
    <source>
        <strain evidence="3">CBS 7841</strain>
    </source>
</reference>
<sequence>MVYLPALVLLPLALGAPAHRENDKVPGIFSSLDFQTAFGENIRHLSSWSWNKAGQVIDELEAYGGLKTMGEEDDTGKTIWQRLNDDPHSFSKLVKIMEFEGHALEFLKDQDLQITFFAPNNDALKCPHKHHDHDDSILELLQSPSLSTLSAFMDKEPTLIAADDDDDDDDKDKRHKKEVIRKIAAIKLNFYAKIVASDRKASNGYFHAIDHPLLPPGSIFDETFLFPDCFSTLTSAVQKLNQRHTLDWGYDHEHSKPGKLKFHGTPLATLFAPTNSAFLLLPPKLKFYLFSPFGEKALGKLLAYHYILDTLLLSETLHVAKHRETEVLAEDGDDPSFYKELKIETALPNATITVEIEKKKLLPIEGFVKTTIKVNGDYVKIIDVPARNGAFHVIDKLLVPPHHCHDHGIQKQDIANDDAWNNWEQWLPQWANEA</sequence>
<dbReference type="Gene3D" id="2.30.180.10">
    <property type="entry name" value="FAS1 domain"/>
    <property type="match status" value="2"/>
</dbReference>
<accession>A0AAJ8JYI2</accession>
<dbReference type="KEGG" id="cdep:91090374"/>
<dbReference type="AlphaFoldDB" id="A0AAJ8JYI2"/>
<keyword evidence="1" id="KW-0732">Signal</keyword>
<dbReference type="EMBL" id="CP143791">
    <property type="protein sequence ID" value="WVN90921.1"/>
    <property type="molecule type" value="Genomic_DNA"/>
</dbReference>
<dbReference type="PROSITE" id="PS50213">
    <property type="entry name" value="FAS1"/>
    <property type="match status" value="1"/>
</dbReference>
<dbReference type="Proteomes" id="UP000094043">
    <property type="component" value="Chromosome 8"/>
</dbReference>
<dbReference type="PANTHER" id="PTHR10900:SF122">
    <property type="entry name" value="FAS1 DOMAIN-CONTAINING PROTEIN"/>
    <property type="match status" value="1"/>
</dbReference>
<dbReference type="GeneID" id="91090374"/>
<dbReference type="Pfam" id="PF02469">
    <property type="entry name" value="Fasciclin"/>
    <property type="match status" value="2"/>
</dbReference>
<evidence type="ECO:0000256" key="1">
    <source>
        <dbReference type="SAM" id="SignalP"/>
    </source>
</evidence>